<keyword evidence="11 13" id="KW-0030">Aminoacyl-tRNA synthetase</keyword>
<keyword evidence="2 13" id="KW-0963">Cytoplasm</keyword>
<comment type="subcellular location">
    <subcellularLocation>
        <location evidence="13">Cytoplasm</location>
    </subcellularLocation>
</comment>
<dbReference type="InterPro" id="IPR045864">
    <property type="entry name" value="aa-tRNA-synth_II/BPL/LPL"/>
</dbReference>
<keyword evidence="6 13" id="KW-0547">Nucleotide-binding</keyword>
<gene>
    <name evidence="13 16" type="primary">thrS</name>
    <name evidence="16" type="ORF">Pla108_16320</name>
</gene>
<evidence type="ECO:0000313" key="16">
    <source>
        <dbReference type="EMBL" id="TWU00680.1"/>
    </source>
</evidence>
<reference evidence="16 17" key="1">
    <citation type="submission" date="2019-02" db="EMBL/GenBank/DDBJ databases">
        <title>Deep-cultivation of Planctomycetes and their phenomic and genomic characterization uncovers novel biology.</title>
        <authorList>
            <person name="Wiegand S."/>
            <person name="Jogler M."/>
            <person name="Boedeker C."/>
            <person name="Pinto D."/>
            <person name="Vollmers J."/>
            <person name="Rivas-Marin E."/>
            <person name="Kohn T."/>
            <person name="Peeters S.H."/>
            <person name="Heuer A."/>
            <person name="Rast P."/>
            <person name="Oberbeckmann S."/>
            <person name="Bunk B."/>
            <person name="Jeske O."/>
            <person name="Meyerdierks A."/>
            <person name="Storesund J.E."/>
            <person name="Kallscheuer N."/>
            <person name="Luecker S."/>
            <person name="Lage O.M."/>
            <person name="Pohl T."/>
            <person name="Merkel B.J."/>
            <person name="Hornburger P."/>
            <person name="Mueller R.-W."/>
            <person name="Bruemmer F."/>
            <person name="Labrenz M."/>
            <person name="Spormann A.M."/>
            <person name="Op Den Camp H."/>
            <person name="Overmann J."/>
            <person name="Amann R."/>
            <person name="Jetten M.S.M."/>
            <person name="Mascher T."/>
            <person name="Medema M.H."/>
            <person name="Devos D.P."/>
            <person name="Kaster A.-K."/>
            <person name="Ovreas L."/>
            <person name="Rohde M."/>
            <person name="Galperin M.Y."/>
            <person name="Jogler C."/>
        </authorList>
    </citation>
    <scope>NUCLEOTIDE SEQUENCE [LARGE SCALE GENOMIC DNA]</scope>
    <source>
        <strain evidence="16 17">Pla108</strain>
    </source>
</reference>
<evidence type="ECO:0000256" key="7">
    <source>
        <dbReference type="ARBA" id="ARBA00022833"/>
    </source>
</evidence>
<comment type="catalytic activity">
    <reaction evidence="12 13">
        <text>tRNA(Thr) + L-threonine + ATP = L-threonyl-tRNA(Thr) + AMP + diphosphate + H(+)</text>
        <dbReference type="Rhea" id="RHEA:24624"/>
        <dbReference type="Rhea" id="RHEA-COMP:9670"/>
        <dbReference type="Rhea" id="RHEA-COMP:9704"/>
        <dbReference type="ChEBI" id="CHEBI:15378"/>
        <dbReference type="ChEBI" id="CHEBI:30616"/>
        <dbReference type="ChEBI" id="CHEBI:33019"/>
        <dbReference type="ChEBI" id="CHEBI:57926"/>
        <dbReference type="ChEBI" id="CHEBI:78442"/>
        <dbReference type="ChEBI" id="CHEBI:78534"/>
        <dbReference type="ChEBI" id="CHEBI:456215"/>
        <dbReference type="EC" id="6.1.1.3"/>
    </reaction>
</comment>
<dbReference type="GO" id="GO:0006435">
    <property type="term" value="P:threonyl-tRNA aminoacylation"/>
    <property type="evidence" value="ECO:0007669"/>
    <property type="project" value="UniProtKB-UniRule"/>
</dbReference>
<comment type="caution">
    <text evidence="13">Lacks conserved residue(s) required for the propagation of feature annotation.</text>
</comment>
<dbReference type="PANTHER" id="PTHR11451:SF44">
    <property type="entry name" value="THREONINE--TRNA LIGASE, CHLOROPLASTIC_MITOCHONDRIAL 2"/>
    <property type="match status" value="1"/>
</dbReference>
<dbReference type="CDD" id="cd00860">
    <property type="entry name" value="ThrRS_anticodon"/>
    <property type="match status" value="1"/>
</dbReference>
<dbReference type="EMBL" id="SJPR01000001">
    <property type="protein sequence ID" value="TWU00680.1"/>
    <property type="molecule type" value="Genomic_DNA"/>
</dbReference>
<dbReference type="InterPro" id="IPR036621">
    <property type="entry name" value="Anticodon-bd_dom_sf"/>
</dbReference>
<protein>
    <recommendedName>
        <fullName evidence="13">Threonine--tRNA ligase</fullName>
        <ecNumber evidence="13">6.1.1.3</ecNumber>
    </recommendedName>
    <alternativeName>
        <fullName evidence="13">Threonyl-tRNA synthetase</fullName>
        <shortName evidence="13">ThrRS</shortName>
    </alternativeName>
</protein>
<dbReference type="InterPro" id="IPR012947">
    <property type="entry name" value="tRNA_SAD"/>
</dbReference>
<dbReference type="FunFam" id="3.30.980.10:FF:000005">
    <property type="entry name" value="Threonyl-tRNA synthetase, mitochondrial"/>
    <property type="match status" value="1"/>
</dbReference>
<dbReference type="GO" id="GO:0005524">
    <property type="term" value="F:ATP binding"/>
    <property type="evidence" value="ECO:0007669"/>
    <property type="project" value="UniProtKB-UniRule"/>
</dbReference>
<evidence type="ECO:0000256" key="4">
    <source>
        <dbReference type="ARBA" id="ARBA00022598"/>
    </source>
</evidence>
<dbReference type="InterPro" id="IPR006195">
    <property type="entry name" value="aa-tRNA-synth_II"/>
</dbReference>
<keyword evidence="3 13" id="KW-0820">tRNA-binding</keyword>
<proteinExistence type="inferred from homology"/>
<sequence length="726" mass="81203">MLTVQLPDGSSRPFETAVTCREVAEAIGPGLAKAAIAAEVDGVQRDLAYQLPAEGEAAVRFLTKRDPEALGVMRHSCAHVMAQAVMRLYKDVQLAFGPTTGSGFYYDMLLPEPISEEDFPKIEAEMKKIVKEDLAFERLDKPRDESLQLCQELGQRFKVEHVETGLGDQDELSFYRQGEFVDLCRGVHIPSTGHIGKAFKLLNVAGAYWKGDASRDQLQRLYATAFFDKKELADYLTQVEEAKKRDHRVLGKQLELFTIDQKVGSGLILWLPKGAVIRQTLEDMLKAELTKRGYDAVYTPHVGRVELYETSGHFPYYRESQFPVLCEHEAGSLVDTLVERLRAGEIEPDEEAKLMDAARLLGFDGDIKEGATAAERAAALDVWAHKHERYLLKPMNCPHHIMIYKSKPRSYRDLPVRLAEFGTVYRYEQSGELSGMTRVRGFTQDDAHLFCTPEQVPAEFRGCLEMTQWVLESLGMTDYRVRLGFRDPDSTKYVGAEALWDEAEAQLKAVCESMDLPGLSIEPGEAAFYGPKADFVVTDCIGREWQLGTVQLDYNLPSADRFGLEYIGADNKSHRPVMIHRAPFGSMERFLGVLIEHFAGAFPLWLAPVQARVITVSEKSEAYGREVETRLKAAGLRVEGDYRGSKLGAKIREGQLELVPYLVVVGEQDRDNGTVALRDRIDGDQGSCTVDEAIARLKQEVADRRVRQVAETAAADLSAKAVGNEY</sequence>
<evidence type="ECO:0000256" key="12">
    <source>
        <dbReference type="ARBA" id="ARBA00049515"/>
    </source>
</evidence>
<evidence type="ECO:0000256" key="6">
    <source>
        <dbReference type="ARBA" id="ARBA00022741"/>
    </source>
</evidence>
<dbReference type="FunFam" id="3.40.50.800:FF:000001">
    <property type="entry name" value="Threonine--tRNA ligase"/>
    <property type="match status" value="1"/>
</dbReference>
<dbReference type="InterPro" id="IPR012675">
    <property type="entry name" value="Beta-grasp_dom_sf"/>
</dbReference>
<dbReference type="SUPFAM" id="SSF55681">
    <property type="entry name" value="Class II aaRS and biotin synthetases"/>
    <property type="match status" value="1"/>
</dbReference>
<dbReference type="CDD" id="cd01667">
    <property type="entry name" value="TGS_ThrRS"/>
    <property type="match status" value="1"/>
</dbReference>
<dbReference type="GO" id="GO:0005737">
    <property type="term" value="C:cytoplasm"/>
    <property type="evidence" value="ECO:0007669"/>
    <property type="project" value="UniProtKB-SubCell"/>
</dbReference>
<dbReference type="NCBIfam" id="TIGR00418">
    <property type="entry name" value="thrS"/>
    <property type="match status" value="1"/>
</dbReference>
<comment type="similarity">
    <text evidence="1 13">Belongs to the class-II aminoacyl-tRNA synthetase family.</text>
</comment>
<dbReference type="InterPro" id="IPR002314">
    <property type="entry name" value="aa-tRNA-synt_IIb"/>
</dbReference>
<accession>A0A5C6AM00</accession>
<dbReference type="Gene3D" id="3.10.20.30">
    <property type="match status" value="1"/>
</dbReference>
<organism evidence="16 17">
    <name type="scientific">Botrimarina colliarenosi</name>
    <dbReference type="NCBI Taxonomy" id="2528001"/>
    <lineage>
        <taxon>Bacteria</taxon>
        <taxon>Pseudomonadati</taxon>
        <taxon>Planctomycetota</taxon>
        <taxon>Planctomycetia</taxon>
        <taxon>Pirellulales</taxon>
        <taxon>Lacipirellulaceae</taxon>
        <taxon>Botrimarina</taxon>
    </lineage>
</organism>
<dbReference type="SUPFAM" id="SSF52954">
    <property type="entry name" value="Class II aaRS ABD-related"/>
    <property type="match status" value="1"/>
</dbReference>
<dbReference type="Gene3D" id="3.30.980.10">
    <property type="entry name" value="Threonyl-trna Synthetase, Chain A, domain 2"/>
    <property type="match status" value="1"/>
</dbReference>
<feature type="binding site" evidence="13">
    <location>
        <position position="448"/>
    </location>
    <ligand>
        <name>Zn(2+)</name>
        <dbReference type="ChEBI" id="CHEBI:29105"/>
        <note>catalytic</note>
    </ligand>
</feature>
<dbReference type="SUPFAM" id="SSF81271">
    <property type="entry name" value="TGS-like"/>
    <property type="match status" value="1"/>
</dbReference>
<keyword evidence="5 13" id="KW-0479">Metal-binding</keyword>
<dbReference type="Pfam" id="PF02824">
    <property type="entry name" value="TGS"/>
    <property type="match status" value="1"/>
</dbReference>
<dbReference type="InterPro" id="IPR047246">
    <property type="entry name" value="ThrRS_anticodon"/>
</dbReference>
<keyword evidence="10 13" id="KW-0648">Protein biosynthesis</keyword>
<evidence type="ECO:0000313" key="17">
    <source>
        <dbReference type="Proteomes" id="UP000317421"/>
    </source>
</evidence>
<dbReference type="RefSeq" id="WP_146444326.1">
    <property type="nucleotide sequence ID" value="NZ_SJPR01000001.1"/>
</dbReference>
<evidence type="ECO:0000256" key="13">
    <source>
        <dbReference type="HAMAP-Rule" id="MF_00184"/>
    </source>
</evidence>
<dbReference type="Gene3D" id="3.30.930.10">
    <property type="entry name" value="Bira Bifunctional Protein, Domain 2"/>
    <property type="match status" value="1"/>
</dbReference>
<dbReference type="InterPro" id="IPR004154">
    <property type="entry name" value="Anticodon-bd"/>
</dbReference>
<dbReference type="SUPFAM" id="SSF55186">
    <property type="entry name" value="ThrRS/AlaRS common domain"/>
    <property type="match status" value="1"/>
</dbReference>
<dbReference type="Proteomes" id="UP000317421">
    <property type="component" value="Unassembled WGS sequence"/>
</dbReference>
<dbReference type="GO" id="GO:0000049">
    <property type="term" value="F:tRNA binding"/>
    <property type="evidence" value="ECO:0007669"/>
    <property type="project" value="UniProtKB-KW"/>
</dbReference>
<dbReference type="InterPro" id="IPR012676">
    <property type="entry name" value="TGS-like"/>
</dbReference>
<dbReference type="FunFam" id="3.30.930.10:FF:000002">
    <property type="entry name" value="Threonine--tRNA ligase"/>
    <property type="match status" value="1"/>
</dbReference>
<keyword evidence="8 13" id="KW-0067">ATP-binding</keyword>
<dbReference type="SMART" id="SM00863">
    <property type="entry name" value="tRNA_SAD"/>
    <property type="match status" value="1"/>
</dbReference>
<dbReference type="Pfam" id="PF03129">
    <property type="entry name" value="HGTP_anticodon"/>
    <property type="match status" value="1"/>
</dbReference>
<dbReference type="GO" id="GO:0004829">
    <property type="term" value="F:threonine-tRNA ligase activity"/>
    <property type="evidence" value="ECO:0007669"/>
    <property type="project" value="UniProtKB-UniRule"/>
</dbReference>
<dbReference type="Gene3D" id="3.40.50.800">
    <property type="entry name" value="Anticodon-binding domain"/>
    <property type="match status" value="1"/>
</dbReference>
<evidence type="ECO:0000256" key="10">
    <source>
        <dbReference type="ARBA" id="ARBA00022917"/>
    </source>
</evidence>
<evidence type="ECO:0000256" key="3">
    <source>
        <dbReference type="ARBA" id="ARBA00022555"/>
    </source>
</evidence>
<keyword evidence="4 13" id="KW-0436">Ligase</keyword>
<evidence type="ECO:0000259" key="15">
    <source>
        <dbReference type="PROSITE" id="PS51880"/>
    </source>
</evidence>
<dbReference type="PROSITE" id="PS51880">
    <property type="entry name" value="TGS"/>
    <property type="match status" value="1"/>
</dbReference>
<evidence type="ECO:0000256" key="9">
    <source>
        <dbReference type="ARBA" id="ARBA00022884"/>
    </source>
</evidence>
<feature type="binding site" evidence="13">
    <location>
        <position position="580"/>
    </location>
    <ligand>
        <name>Zn(2+)</name>
        <dbReference type="ChEBI" id="CHEBI:29105"/>
        <note>catalytic</note>
    </ligand>
</feature>
<dbReference type="OrthoDB" id="9802304at2"/>
<dbReference type="Pfam" id="PF07973">
    <property type="entry name" value="tRNA_SAD"/>
    <property type="match status" value="1"/>
</dbReference>
<evidence type="ECO:0000256" key="11">
    <source>
        <dbReference type="ARBA" id="ARBA00023146"/>
    </source>
</evidence>
<keyword evidence="17" id="KW-1185">Reference proteome</keyword>
<feature type="domain" description="Aminoacyl-transfer RNA synthetases class-II family profile" evidence="14">
    <location>
        <begin position="246"/>
        <end position="603"/>
    </location>
</feature>
<keyword evidence="9 13" id="KW-0694">RNA-binding</keyword>
<comment type="cofactor">
    <cofactor evidence="13">
        <name>Zn(2+)</name>
        <dbReference type="ChEBI" id="CHEBI:29105"/>
    </cofactor>
    <text evidence="13">Binds 1 zinc ion per subunit.</text>
</comment>
<evidence type="ECO:0000259" key="14">
    <source>
        <dbReference type="PROSITE" id="PS50862"/>
    </source>
</evidence>
<dbReference type="CDD" id="cd00771">
    <property type="entry name" value="ThrRS_core"/>
    <property type="match status" value="1"/>
</dbReference>
<dbReference type="PROSITE" id="PS50862">
    <property type="entry name" value="AA_TRNA_LIGASE_II"/>
    <property type="match status" value="1"/>
</dbReference>
<dbReference type="HAMAP" id="MF_00184">
    <property type="entry name" value="Thr_tRNA_synth"/>
    <property type="match status" value="1"/>
</dbReference>
<dbReference type="GO" id="GO:0046872">
    <property type="term" value="F:metal ion binding"/>
    <property type="evidence" value="ECO:0007669"/>
    <property type="project" value="UniProtKB-KW"/>
</dbReference>
<evidence type="ECO:0000256" key="2">
    <source>
        <dbReference type="ARBA" id="ARBA00022490"/>
    </source>
</evidence>
<keyword evidence="7 13" id="KW-0862">Zinc</keyword>
<dbReference type="InterPro" id="IPR033728">
    <property type="entry name" value="ThrRS_core"/>
</dbReference>
<feature type="binding site" evidence="13">
    <location>
        <position position="397"/>
    </location>
    <ligand>
        <name>Zn(2+)</name>
        <dbReference type="ChEBI" id="CHEBI:29105"/>
        <note>catalytic</note>
    </ligand>
</feature>
<evidence type="ECO:0000256" key="1">
    <source>
        <dbReference type="ARBA" id="ARBA00008226"/>
    </source>
</evidence>
<dbReference type="PRINTS" id="PR01047">
    <property type="entry name" value="TRNASYNTHTHR"/>
</dbReference>
<dbReference type="Pfam" id="PF00587">
    <property type="entry name" value="tRNA-synt_2b"/>
    <property type="match status" value="1"/>
</dbReference>
<dbReference type="EC" id="6.1.1.3" evidence="13"/>
<dbReference type="InterPro" id="IPR018163">
    <property type="entry name" value="Thr/Ala-tRNA-synth_IIc_edit"/>
</dbReference>
<dbReference type="InterPro" id="IPR002320">
    <property type="entry name" value="Thr-tRNA-ligase_IIa"/>
</dbReference>
<dbReference type="PANTHER" id="PTHR11451">
    <property type="entry name" value="THREONINE-TRNA LIGASE"/>
    <property type="match status" value="1"/>
</dbReference>
<dbReference type="InterPro" id="IPR004095">
    <property type="entry name" value="TGS"/>
</dbReference>
<feature type="domain" description="TGS" evidence="15">
    <location>
        <begin position="1"/>
        <end position="61"/>
    </location>
</feature>
<dbReference type="AlphaFoldDB" id="A0A5C6AM00"/>
<name>A0A5C6AM00_9BACT</name>
<comment type="subunit">
    <text evidence="13">Homodimer.</text>
</comment>
<evidence type="ECO:0000256" key="5">
    <source>
        <dbReference type="ARBA" id="ARBA00022723"/>
    </source>
</evidence>
<evidence type="ECO:0000256" key="8">
    <source>
        <dbReference type="ARBA" id="ARBA00022840"/>
    </source>
</evidence>
<dbReference type="Gene3D" id="3.30.54.20">
    <property type="match status" value="1"/>
</dbReference>
<comment type="caution">
    <text evidence="16">The sequence shown here is derived from an EMBL/GenBank/DDBJ whole genome shotgun (WGS) entry which is preliminary data.</text>
</comment>